<evidence type="ECO:0000256" key="11">
    <source>
        <dbReference type="ARBA" id="ARBA00022989"/>
    </source>
</evidence>
<dbReference type="Pfam" id="PF02518">
    <property type="entry name" value="HATPase_c"/>
    <property type="match status" value="1"/>
</dbReference>
<dbReference type="RefSeq" id="WP_022775012.1">
    <property type="nucleotide sequence ID" value="NC_022576.1"/>
</dbReference>
<evidence type="ECO:0000256" key="15">
    <source>
        <dbReference type="SAM" id="Phobius"/>
    </source>
</evidence>
<dbReference type="GO" id="GO:0005886">
    <property type="term" value="C:plasma membrane"/>
    <property type="evidence" value="ECO:0007669"/>
    <property type="project" value="UniProtKB-SubCell"/>
</dbReference>
<dbReference type="Pfam" id="PF00672">
    <property type="entry name" value="HAMP"/>
    <property type="match status" value="1"/>
</dbReference>
<dbReference type="GO" id="GO:0000155">
    <property type="term" value="F:phosphorelay sensor kinase activity"/>
    <property type="evidence" value="ECO:0007669"/>
    <property type="project" value="InterPro"/>
</dbReference>
<evidence type="ECO:0000259" key="17">
    <source>
        <dbReference type="PROSITE" id="PS50110"/>
    </source>
</evidence>
<comment type="subcellular location">
    <subcellularLocation>
        <location evidence="2">Cell membrane</location>
        <topology evidence="2">Multi-pass membrane protein</topology>
    </subcellularLocation>
</comment>
<dbReference type="InterPro" id="IPR011006">
    <property type="entry name" value="CheY-like_superfamily"/>
</dbReference>
<evidence type="ECO:0000256" key="9">
    <source>
        <dbReference type="ARBA" id="ARBA00022777"/>
    </source>
</evidence>
<keyword evidence="13 15" id="KW-0472">Membrane</keyword>
<gene>
    <name evidence="19" type="ORF">Cenrod_2034</name>
</gene>
<proteinExistence type="predicted"/>
<dbReference type="SUPFAM" id="SSF55874">
    <property type="entry name" value="ATPase domain of HSP90 chaperone/DNA topoisomerase II/histidine kinase"/>
    <property type="match status" value="1"/>
</dbReference>
<dbReference type="Gene3D" id="1.10.287.130">
    <property type="match status" value="1"/>
</dbReference>
<dbReference type="eggNOG" id="COG2205">
    <property type="taxonomic scope" value="Bacteria"/>
</dbReference>
<keyword evidence="9 19" id="KW-0418">Kinase</keyword>
<accession>U5N966</accession>
<dbReference type="PROSITE" id="PS50109">
    <property type="entry name" value="HIS_KIN"/>
    <property type="match status" value="1"/>
</dbReference>
<dbReference type="InterPro" id="IPR004358">
    <property type="entry name" value="Sig_transdc_His_kin-like_C"/>
</dbReference>
<dbReference type="eggNOG" id="COG0784">
    <property type="taxonomic scope" value="Bacteria"/>
</dbReference>
<dbReference type="SUPFAM" id="SSF158472">
    <property type="entry name" value="HAMP domain-like"/>
    <property type="match status" value="1"/>
</dbReference>
<dbReference type="CDD" id="cd06225">
    <property type="entry name" value="HAMP"/>
    <property type="match status" value="1"/>
</dbReference>
<comment type="catalytic activity">
    <reaction evidence="1">
        <text>ATP + protein L-histidine = ADP + protein N-phospho-L-histidine.</text>
        <dbReference type="EC" id="2.7.13.3"/>
    </reaction>
</comment>
<feature type="domain" description="Histidine kinase" evidence="16">
    <location>
        <begin position="397"/>
        <end position="632"/>
    </location>
</feature>
<evidence type="ECO:0000259" key="16">
    <source>
        <dbReference type="PROSITE" id="PS50109"/>
    </source>
</evidence>
<dbReference type="SUPFAM" id="SSF52172">
    <property type="entry name" value="CheY-like"/>
    <property type="match status" value="1"/>
</dbReference>
<keyword evidence="12" id="KW-0902">Two-component regulatory system</keyword>
<dbReference type="AlphaFoldDB" id="U5N966"/>
<keyword evidence="20" id="KW-1185">Reference proteome</keyword>
<dbReference type="PANTHER" id="PTHR43047:SF72">
    <property type="entry name" value="OSMOSENSING HISTIDINE PROTEIN KINASE SLN1"/>
    <property type="match status" value="1"/>
</dbReference>
<evidence type="ECO:0000256" key="8">
    <source>
        <dbReference type="ARBA" id="ARBA00022741"/>
    </source>
</evidence>
<dbReference type="PROSITE" id="PS50885">
    <property type="entry name" value="HAMP"/>
    <property type="match status" value="1"/>
</dbReference>
<evidence type="ECO:0000256" key="12">
    <source>
        <dbReference type="ARBA" id="ARBA00023012"/>
    </source>
</evidence>
<dbReference type="EMBL" id="CP004885">
    <property type="protein sequence ID" value="AGX88106.1"/>
    <property type="molecule type" value="Genomic_DNA"/>
</dbReference>
<dbReference type="InterPro" id="IPR036890">
    <property type="entry name" value="HATPase_C_sf"/>
</dbReference>
<dbReference type="PANTHER" id="PTHR43047">
    <property type="entry name" value="TWO-COMPONENT HISTIDINE PROTEIN KINASE"/>
    <property type="match status" value="1"/>
</dbReference>
<dbReference type="Gene3D" id="3.40.50.2300">
    <property type="match status" value="1"/>
</dbReference>
<dbReference type="SUPFAM" id="SSF47384">
    <property type="entry name" value="Homodimeric domain of signal transducing histidine kinase"/>
    <property type="match status" value="1"/>
</dbReference>
<dbReference type="PATRIC" id="fig|946483.4.peg.2047"/>
<dbReference type="SUPFAM" id="SSF103190">
    <property type="entry name" value="Sensory domain-like"/>
    <property type="match status" value="1"/>
</dbReference>
<dbReference type="Proteomes" id="UP000017184">
    <property type="component" value="Chromosome"/>
</dbReference>
<dbReference type="InterPro" id="IPR036097">
    <property type="entry name" value="HisK_dim/P_sf"/>
</dbReference>
<dbReference type="SMART" id="SM00304">
    <property type="entry name" value="HAMP"/>
    <property type="match status" value="1"/>
</dbReference>
<keyword evidence="8" id="KW-0547">Nucleotide-binding</keyword>
<dbReference type="InterPro" id="IPR033462">
    <property type="entry name" value="Cache_3-Cache_2"/>
</dbReference>
<evidence type="ECO:0000256" key="7">
    <source>
        <dbReference type="ARBA" id="ARBA00022692"/>
    </source>
</evidence>
<evidence type="ECO:0000256" key="14">
    <source>
        <dbReference type="PROSITE-ProRule" id="PRU00169"/>
    </source>
</evidence>
<evidence type="ECO:0000256" key="3">
    <source>
        <dbReference type="ARBA" id="ARBA00012438"/>
    </source>
</evidence>
<keyword evidence="11 15" id="KW-1133">Transmembrane helix</keyword>
<dbReference type="Pfam" id="PF00072">
    <property type="entry name" value="Response_reg"/>
    <property type="match status" value="1"/>
</dbReference>
<evidence type="ECO:0000256" key="6">
    <source>
        <dbReference type="ARBA" id="ARBA00022679"/>
    </source>
</evidence>
<dbReference type="SMART" id="SM00448">
    <property type="entry name" value="REC"/>
    <property type="match status" value="1"/>
</dbReference>
<feature type="domain" description="Response regulatory" evidence="17">
    <location>
        <begin position="667"/>
        <end position="777"/>
    </location>
</feature>
<dbReference type="OrthoDB" id="8552871at2"/>
<dbReference type="InterPro" id="IPR029151">
    <property type="entry name" value="Sensor-like_sf"/>
</dbReference>
<dbReference type="Pfam" id="PF17201">
    <property type="entry name" value="Cache_3-Cache_2"/>
    <property type="match status" value="1"/>
</dbReference>
<evidence type="ECO:0000313" key="19">
    <source>
        <dbReference type="EMBL" id="AGX88106.1"/>
    </source>
</evidence>
<keyword evidence="7 15" id="KW-0812">Transmembrane</keyword>
<evidence type="ECO:0000256" key="1">
    <source>
        <dbReference type="ARBA" id="ARBA00000085"/>
    </source>
</evidence>
<reference evidence="19 20" key="1">
    <citation type="journal article" date="2013" name="Genome Biol.">
        <title>Genomic analysis reveals key aspects of prokaryotic symbiosis in the phototrophic consortium "Chlorochromatium aggregatum".</title>
        <authorList>
            <person name="Liu Z."/>
            <person name="Muller J."/>
            <person name="Li T."/>
            <person name="Alvey R.M."/>
            <person name="Vogl K."/>
            <person name="Frigaard N.U."/>
            <person name="Rockwell N.C."/>
            <person name="Boyd E.S."/>
            <person name="Tomsho L.P."/>
            <person name="Schuster S.C."/>
            <person name="Henke P."/>
            <person name="Rohde M."/>
            <person name="Overmann J."/>
            <person name="Bryant D.A."/>
        </authorList>
    </citation>
    <scope>NUCLEOTIDE SEQUENCE [LARGE SCALE GENOMIC DNA]</scope>
    <source>
        <strain evidence="19">CR</strain>
    </source>
</reference>
<keyword evidence="6" id="KW-0808">Transferase</keyword>
<dbReference type="InterPro" id="IPR005467">
    <property type="entry name" value="His_kinase_dom"/>
</dbReference>
<dbReference type="GO" id="GO:0005524">
    <property type="term" value="F:ATP binding"/>
    <property type="evidence" value="ECO:0007669"/>
    <property type="project" value="UniProtKB-KW"/>
</dbReference>
<keyword evidence="4" id="KW-1003">Cell membrane</keyword>
<keyword evidence="5 14" id="KW-0597">Phosphoprotein</keyword>
<dbReference type="STRING" id="946483.Cenrod_2034"/>
<dbReference type="EC" id="2.7.13.3" evidence="3"/>
<evidence type="ECO:0000256" key="4">
    <source>
        <dbReference type="ARBA" id="ARBA00022475"/>
    </source>
</evidence>
<dbReference type="SMART" id="SM00388">
    <property type="entry name" value="HisKA"/>
    <property type="match status" value="1"/>
</dbReference>
<evidence type="ECO:0000313" key="20">
    <source>
        <dbReference type="Proteomes" id="UP000017184"/>
    </source>
</evidence>
<dbReference type="InterPro" id="IPR003594">
    <property type="entry name" value="HATPase_dom"/>
</dbReference>
<dbReference type="InterPro" id="IPR001789">
    <property type="entry name" value="Sig_transdc_resp-reg_receiver"/>
</dbReference>
<dbReference type="CDD" id="cd00082">
    <property type="entry name" value="HisKA"/>
    <property type="match status" value="1"/>
</dbReference>
<evidence type="ECO:0000256" key="10">
    <source>
        <dbReference type="ARBA" id="ARBA00022840"/>
    </source>
</evidence>
<evidence type="ECO:0000256" key="13">
    <source>
        <dbReference type="ARBA" id="ARBA00023136"/>
    </source>
</evidence>
<feature type="transmembrane region" description="Helical" evidence="15">
    <location>
        <begin position="12"/>
        <end position="31"/>
    </location>
</feature>
<feature type="domain" description="HAMP" evidence="18">
    <location>
        <begin position="312"/>
        <end position="364"/>
    </location>
</feature>
<sequence>MLTHSLQAKFIWPVSLLVVVVTLTLVAAISLRNSRSIELSAQTASRENLASVGQLLSVTDAILMERVKGSMRLLLERGQALGPARRGPLVQVDGRQVPDILLGGHAQAFHFGLVDGVTASQGGTATLFSRDGDQFVRISTNVRKDGKRAVGTLLDPHGQAIRSIWEGRPFYGQVDILGTPFLTAYEPMRDASGEIIGIWYVGYPVHLQALRESIARSRILTRGFIVLLDGKGAVRFHSGNVTPEVAASVTEGTARGWVISKESFAPWGFQMVAAYPNDEVLHIVRQEVFAVAMFGLAFGSLLIGLLIWLARSLVIAPLREVVAVAEAIAQGNLTDPIASRRKDEIGVLLAALNHMRISLLQMIDKITAHAESIGKLKDTAIQHLRKQDQLKSGFLSSVSHELRTPLTSIRGFAHLVEREFSRSFAPLAAHDPTLEKKAGRIRENLDVILKESDRLTRLINDVLDLAKIEAGRVDWRDVTVDVGRLVRDASKAAQGAFNLNPHVELLVDVQEGLPTLIGDVDRLLQVLVNLLNNAGKFTVEGQVVISARLAEDECIRIEVRDTGIGFPPEDAESIFDKFQQARQGDTLVDRPKGTGLGLAIAREIVERHGGKIWATSQPGSGSVFTISLPVKTPPTAANIAAQECPLPLPPAHYNRTPPQRSDATRPRVLVVDDDPAVREYLSQLLQEHDYEVLAVADGQASVRAAQDFLPHLITMDLAMPGMDGRTAIARLRADPRTRRIPVMVLSALPDLDSAGGTISMGKPLNEKAFLKNIECLLGRAAIAEQKQMRFLVLYDKQRDKTVQPNNLPTLCEWDYCPLEELEQRIQSDFDGVLLIPSDLLDKIDVHKLQSFSSLKTMVVPA</sequence>
<dbReference type="Pfam" id="PF00512">
    <property type="entry name" value="HisKA"/>
    <property type="match status" value="1"/>
</dbReference>
<feature type="transmembrane region" description="Helical" evidence="15">
    <location>
        <begin position="288"/>
        <end position="310"/>
    </location>
</feature>
<dbReference type="PRINTS" id="PR00344">
    <property type="entry name" value="BCTRLSENSOR"/>
</dbReference>
<evidence type="ECO:0000256" key="5">
    <source>
        <dbReference type="ARBA" id="ARBA00022553"/>
    </source>
</evidence>
<dbReference type="HOGENOM" id="CLU_017125_0_0_4"/>
<evidence type="ECO:0000259" key="18">
    <source>
        <dbReference type="PROSITE" id="PS50885"/>
    </source>
</evidence>
<dbReference type="Gene3D" id="3.30.565.10">
    <property type="entry name" value="Histidine kinase-like ATPase, C-terminal domain"/>
    <property type="match status" value="1"/>
</dbReference>
<name>U5N966_9BURK</name>
<dbReference type="InterPro" id="IPR003660">
    <property type="entry name" value="HAMP_dom"/>
</dbReference>
<dbReference type="PROSITE" id="PS50110">
    <property type="entry name" value="RESPONSE_REGULATORY"/>
    <property type="match status" value="1"/>
</dbReference>
<dbReference type="SMART" id="SM00387">
    <property type="entry name" value="HATPase_c"/>
    <property type="match status" value="1"/>
</dbReference>
<organism evidence="19 20">
    <name type="scientific">Candidatus Symbiobacter mobilis CR</name>
    <dbReference type="NCBI Taxonomy" id="946483"/>
    <lineage>
        <taxon>Bacteria</taxon>
        <taxon>Pseudomonadati</taxon>
        <taxon>Pseudomonadota</taxon>
        <taxon>Betaproteobacteria</taxon>
        <taxon>Burkholderiales</taxon>
        <taxon>Comamonadaceae</taxon>
    </lineage>
</organism>
<dbReference type="FunFam" id="3.30.565.10:FF:000023">
    <property type="entry name" value="PAS domain-containing sensor histidine kinase"/>
    <property type="match status" value="1"/>
</dbReference>
<dbReference type="GO" id="GO:0009927">
    <property type="term" value="F:histidine phosphotransfer kinase activity"/>
    <property type="evidence" value="ECO:0007669"/>
    <property type="project" value="TreeGrafter"/>
</dbReference>
<dbReference type="KEGG" id="cbx:Cenrod_2034"/>
<feature type="modified residue" description="4-aspartylphosphate" evidence="14">
    <location>
        <position position="716"/>
    </location>
</feature>
<dbReference type="InterPro" id="IPR003661">
    <property type="entry name" value="HisK_dim/P_dom"/>
</dbReference>
<dbReference type="Gene3D" id="6.10.340.10">
    <property type="match status" value="1"/>
</dbReference>
<keyword evidence="10" id="KW-0067">ATP-binding</keyword>
<dbReference type="eggNOG" id="COG2770">
    <property type="taxonomic scope" value="Bacteria"/>
</dbReference>
<evidence type="ECO:0000256" key="2">
    <source>
        <dbReference type="ARBA" id="ARBA00004651"/>
    </source>
</evidence>
<protein>
    <recommendedName>
        <fullName evidence="3">histidine kinase</fullName>
        <ecNumber evidence="3">2.7.13.3</ecNumber>
    </recommendedName>
</protein>